<evidence type="ECO:0000313" key="3">
    <source>
        <dbReference type="Proteomes" id="UP000054032"/>
    </source>
</evidence>
<evidence type="ECO:0000256" key="1">
    <source>
        <dbReference type="SAM" id="MobiDB-lite"/>
    </source>
</evidence>
<name>W6Z040_COCMI</name>
<feature type="compositionally biased region" description="Pro residues" evidence="1">
    <location>
        <begin position="53"/>
        <end position="62"/>
    </location>
</feature>
<dbReference type="eggNOG" id="ENOG502SPQX">
    <property type="taxonomic scope" value="Eukaryota"/>
</dbReference>
<accession>W6Z040</accession>
<feature type="region of interest" description="Disordered" evidence="1">
    <location>
        <begin position="426"/>
        <end position="497"/>
    </location>
</feature>
<feature type="region of interest" description="Disordered" evidence="1">
    <location>
        <begin position="352"/>
        <end position="390"/>
    </location>
</feature>
<feature type="compositionally biased region" description="Low complexity" evidence="1">
    <location>
        <begin position="470"/>
        <end position="480"/>
    </location>
</feature>
<keyword evidence="3" id="KW-1185">Reference proteome</keyword>
<dbReference type="OrthoDB" id="3944128at2759"/>
<dbReference type="RefSeq" id="XP_007690281.1">
    <property type="nucleotide sequence ID" value="XM_007692091.1"/>
</dbReference>
<gene>
    <name evidence="2" type="ORF">COCMIDRAFT_101400</name>
</gene>
<evidence type="ECO:0000313" key="2">
    <source>
        <dbReference type="EMBL" id="EUC43225.1"/>
    </source>
</evidence>
<feature type="region of interest" description="Disordered" evidence="1">
    <location>
        <begin position="126"/>
        <end position="145"/>
    </location>
</feature>
<dbReference type="GeneID" id="19117866"/>
<dbReference type="KEGG" id="bor:COCMIDRAFT_101400"/>
<feature type="compositionally biased region" description="Basic and acidic residues" evidence="1">
    <location>
        <begin position="482"/>
        <end position="491"/>
    </location>
</feature>
<feature type="compositionally biased region" description="Low complexity" evidence="1">
    <location>
        <begin position="103"/>
        <end position="115"/>
    </location>
</feature>
<dbReference type="EMBL" id="KI964036">
    <property type="protein sequence ID" value="EUC43225.1"/>
    <property type="molecule type" value="Genomic_DNA"/>
</dbReference>
<proteinExistence type="predicted"/>
<organism evidence="2 3">
    <name type="scientific">Bipolaris oryzae ATCC 44560</name>
    <dbReference type="NCBI Taxonomy" id="930090"/>
    <lineage>
        <taxon>Eukaryota</taxon>
        <taxon>Fungi</taxon>
        <taxon>Dikarya</taxon>
        <taxon>Ascomycota</taxon>
        <taxon>Pezizomycotina</taxon>
        <taxon>Dothideomycetes</taxon>
        <taxon>Pleosporomycetidae</taxon>
        <taxon>Pleosporales</taxon>
        <taxon>Pleosporineae</taxon>
        <taxon>Pleosporaceae</taxon>
        <taxon>Bipolaris</taxon>
    </lineage>
</organism>
<feature type="compositionally biased region" description="Pro residues" evidence="1">
    <location>
        <begin position="459"/>
        <end position="469"/>
    </location>
</feature>
<dbReference type="Proteomes" id="UP000054032">
    <property type="component" value="Unassembled WGS sequence"/>
</dbReference>
<dbReference type="AlphaFoldDB" id="W6Z040"/>
<protein>
    <submittedName>
        <fullName evidence="2">Uncharacterized protein</fullName>
    </submittedName>
</protein>
<feature type="compositionally biased region" description="Pro residues" evidence="1">
    <location>
        <begin position="358"/>
        <end position="376"/>
    </location>
</feature>
<sequence>MRTFARLYVPALFAIGVESRAKHVIRLIALDLLSWNPFSPVDAPQEEWHAPEAPQPPSPPLDPPDDAQEPAFALPPTLPPHFVASPGHAPIAPGPQRSGPIYTNTTPTSAPTPVVPTLVTFTPPLPPTHFPQATPANQTSSSTSNSSCTGCFLAAKRPITTWFDSSGLAERWTSTVVTETIVTEYITYVNNGTIDTVVTQEHTVNQTKTVTGSNNEIITHTTPTFTVEVTDGVRLQFDAGPTYVIYNHIFGGPDQYINLQLGDSNETFAECVPKETSLKNWEPPRTALQDWTHLVVTHTEPLQTTTKNQYDFPLPTQVLQYLEQEPAIQSQFWGLDLASCSFRKPSISDSLQLSLPHPGSPVPTQPGVGLPPPPVAASPTPTSQPIFASPTTSTFLSTTYESTSVHNTVRGCLRCLPDSPVSIKADLPSPTPASNPDIHNFVPPSNELNKPSDNVPRPLNVPRPTPSAPGPVASPGGQVSDQSERPDHQDQDFSNWPPPVIVIGGQTLRPGQTQTVDGVPVVVPVVVPGNGEGARIIVGSSTVALDAAVTPGPPVLTIGGGTIAANPQGEFVFGTETLKPGGPPVIVNGNTVSLGPGGVAVVNGATQTITAGLPPSVTVPPASVVGDRTIFATVVGGLTVGVVEPGQAVGAGSWVVVSGQAAYVPAPGYTLTPGGVLTLAGITYSLPQGAPGGGGVIVINGQTAYVPAAGQTLTPGGALTISGTTYSLPEGAPGGVVVINGVTSTMTPGAVITPAPALTISDVTYTQTVRDGTTEYVLGNGTTLVPGSTVEMDGTTYSLDKSGTALIINGQTSTVQSFPKSNSASTTSSSMAFVTTSRDAGDLIASGIGQTSKGAGASVQHAGFDRWVEGLVVGAAGWLLMLF</sequence>
<reference evidence="2 3" key="1">
    <citation type="journal article" date="2013" name="PLoS Genet.">
        <title>Comparative genome structure, secondary metabolite, and effector coding capacity across Cochliobolus pathogens.</title>
        <authorList>
            <person name="Condon B.J."/>
            <person name="Leng Y."/>
            <person name="Wu D."/>
            <person name="Bushley K.E."/>
            <person name="Ohm R.A."/>
            <person name="Otillar R."/>
            <person name="Martin J."/>
            <person name="Schackwitz W."/>
            <person name="Grimwood J."/>
            <person name="MohdZainudin N."/>
            <person name="Xue C."/>
            <person name="Wang R."/>
            <person name="Manning V.A."/>
            <person name="Dhillon B."/>
            <person name="Tu Z.J."/>
            <person name="Steffenson B.J."/>
            <person name="Salamov A."/>
            <person name="Sun H."/>
            <person name="Lowry S."/>
            <person name="LaButti K."/>
            <person name="Han J."/>
            <person name="Copeland A."/>
            <person name="Lindquist E."/>
            <person name="Barry K."/>
            <person name="Schmutz J."/>
            <person name="Baker S.E."/>
            <person name="Ciuffetti L.M."/>
            <person name="Grigoriev I.V."/>
            <person name="Zhong S."/>
            <person name="Turgeon B.G."/>
        </authorList>
    </citation>
    <scope>NUCLEOTIDE SEQUENCE [LARGE SCALE GENOMIC DNA]</scope>
    <source>
        <strain evidence="2 3">ATCC 44560</strain>
    </source>
</reference>
<feature type="region of interest" description="Disordered" evidence="1">
    <location>
        <begin position="43"/>
        <end position="115"/>
    </location>
</feature>
<dbReference type="HOGENOM" id="CLU_332033_0_0_1"/>
<feature type="compositionally biased region" description="Low complexity" evidence="1">
    <location>
        <begin position="130"/>
        <end position="145"/>
    </location>
</feature>